<dbReference type="RefSeq" id="XP_056548454.1">
    <property type="nucleotide sequence ID" value="XM_056684848.1"/>
</dbReference>
<comment type="caution">
    <text evidence="1">The sequence shown here is derived from an EMBL/GenBank/DDBJ whole genome shotgun (WGS) entry which is preliminary data.</text>
</comment>
<dbReference type="InterPro" id="IPR053175">
    <property type="entry name" value="DHMBA_Reg_Transcription_Factor"/>
</dbReference>
<dbReference type="OrthoDB" id="5429770at2759"/>
<reference evidence="1" key="1">
    <citation type="submission" date="2022-11" db="EMBL/GenBank/DDBJ databases">
        <authorList>
            <person name="Petersen C."/>
        </authorList>
    </citation>
    <scope>NUCLEOTIDE SEQUENCE</scope>
    <source>
        <strain evidence="1">IBT 26290</strain>
    </source>
</reference>
<gene>
    <name evidence="1" type="ORF">N7482_002723</name>
</gene>
<name>A0A9W9IM95_9EURO</name>
<sequence>MRSLVTRELSEAPENLALGYFMHVYAPTAAFEYLSEVSSIYLTKEPLGDALLAPSLLLFSQNLRLPTVQSLAQTHYAKALRSTNSALSSPGLAEDNGTLLAVLLLSLYEALDFQGRKVPSNWNAHTQGASELLRLRGEGQFDNPLGRHLFRHASSNIRTHCAQLGVNTPSVLGTLENGYLEMIYPSEPSRRFGQVVDSIANLRANIHKLSPIGHLRKVLELDLELEDVLNSLRRDAPFEVIDITAMPGRIFTYKNQIHQYLSPRIARMWNMLRIARLFLIQMVYHAVALKRPPEQLTNEEHIRVHKLTTVISTKMISEILQSVPSALELSLNPMMSSRSLIYPLSGIAVFEFASPDATEYAIDRLAFIGRQYGFAQAVDSTNMVLQNHDFENW</sequence>
<dbReference type="PANTHER" id="PTHR38791">
    <property type="entry name" value="ZN(II)2CYS6 TRANSCRIPTION FACTOR (EUROFUNG)-RELATED-RELATED"/>
    <property type="match status" value="1"/>
</dbReference>
<evidence type="ECO:0000313" key="1">
    <source>
        <dbReference type="EMBL" id="KAJ5176846.1"/>
    </source>
</evidence>
<dbReference type="GeneID" id="81424024"/>
<proteinExistence type="predicted"/>
<reference evidence="1" key="2">
    <citation type="journal article" date="2023" name="IMA Fungus">
        <title>Comparative genomic study of the Penicillium genus elucidates a diverse pangenome and 15 lateral gene transfer events.</title>
        <authorList>
            <person name="Petersen C."/>
            <person name="Sorensen T."/>
            <person name="Nielsen M.R."/>
            <person name="Sondergaard T.E."/>
            <person name="Sorensen J.L."/>
            <person name="Fitzpatrick D.A."/>
            <person name="Frisvad J.C."/>
            <person name="Nielsen K.L."/>
        </authorList>
    </citation>
    <scope>NUCLEOTIDE SEQUENCE</scope>
    <source>
        <strain evidence="1">IBT 26290</strain>
    </source>
</reference>
<dbReference type="Proteomes" id="UP001149163">
    <property type="component" value="Unassembled WGS sequence"/>
</dbReference>
<dbReference type="EMBL" id="JAPQKN010000001">
    <property type="protein sequence ID" value="KAJ5176846.1"/>
    <property type="molecule type" value="Genomic_DNA"/>
</dbReference>
<protein>
    <submittedName>
        <fullName evidence="1">Uncharacterized protein</fullName>
    </submittedName>
</protein>
<keyword evidence="2" id="KW-1185">Reference proteome</keyword>
<accession>A0A9W9IM95</accession>
<organism evidence="1 2">
    <name type="scientific">Penicillium canariense</name>
    <dbReference type="NCBI Taxonomy" id="189055"/>
    <lineage>
        <taxon>Eukaryota</taxon>
        <taxon>Fungi</taxon>
        <taxon>Dikarya</taxon>
        <taxon>Ascomycota</taxon>
        <taxon>Pezizomycotina</taxon>
        <taxon>Eurotiomycetes</taxon>
        <taxon>Eurotiomycetidae</taxon>
        <taxon>Eurotiales</taxon>
        <taxon>Aspergillaceae</taxon>
        <taxon>Penicillium</taxon>
    </lineage>
</organism>
<dbReference type="Pfam" id="PF11951">
    <property type="entry name" value="Fungal_trans_2"/>
    <property type="match status" value="1"/>
</dbReference>
<dbReference type="InterPro" id="IPR021858">
    <property type="entry name" value="Fun_TF"/>
</dbReference>
<evidence type="ECO:0000313" key="2">
    <source>
        <dbReference type="Proteomes" id="UP001149163"/>
    </source>
</evidence>
<dbReference type="AlphaFoldDB" id="A0A9W9IM95"/>